<evidence type="ECO:0000256" key="4">
    <source>
        <dbReference type="ARBA" id="ARBA00023136"/>
    </source>
</evidence>
<feature type="non-terminal residue" evidence="7">
    <location>
        <position position="168"/>
    </location>
</feature>
<keyword evidence="4 5" id="KW-0472">Membrane</keyword>
<gene>
    <name evidence="7" type="ORF">B7463_g3687</name>
</gene>
<dbReference type="PANTHER" id="PTHR37451">
    <property type="entry name" value="MARVEL DOMAIN"/>
    <property type="match status" value="1"/>
</dbReference>
<keyword evidence="2 5" id="KW-0812">Transmembrane</keyword>
<name>A0A3E2HHM8_SCYLI</name>
<dbReference type="OrthoDB" id="2117453at2759"/>
<evidence type="ECO:0000313" key="7">
    <source>
        <dbReference type="EMBL" id="RFU32672.1"/>
    </source>
</evidence>
<evidence type="ECO:0000256" key="5">
    <source>
        <dbReference type="SAM" id="Phobius"/>
    </source>
</evidence>
<feature type="transmembrane region" description="Helical" evidence="5">
    <location>
        <begin position="6"/>
        <end position="30"/>
    </location>
</feature>
<dbReference type="AlphaFoldDB" id="A0A3E2HHM8"/>
<feature type="domain" description="MARVEL" evidence="6">
    <location>
        <begin position="6"/>
        <end position="129"/>
    </location>
</feature>
<dbReference type="PANTHER" id="PTHR37451:SF5">
    <property type="entry name" value="MARVEL DOMAIN-CONTAINING PROTEIN"/>
    <property type="match status" value="1"/>
</dbReference>
<feature type="non-terminal residue" evidence="7">
    <location>
        <position position="1"/>
    </location>
</feature>
<dbReference type="STRING" id="5539.A0A3E2HHM8"/>
<keyword evidence="8" id="KW-1185">Reference proteome</keyword>
<organism evidence="7 8">
    <name type="scientific">Scytalidium lignicola</name>
    <name type="common">Hyphomycete</name>
    <dbReference type="NCBI Taxonomy" id="5539"/>
    <lineage>
        <taxon>Eukaryota</taxon>
        <taxon>Fungi</taxon>
        <taxon>Dikarya</taxon>
        <taxon>Ascomycota</taxon>
        <taxon>Pezizomycotina</taxon>
        <taxon>Leotiomycetes</taxon>
        <taxon>Leotiomycetes incertae sedis</taxon>
        <taxon>Scytalidium</taxon>
    </lineage>
</organism>
<comment type="caution">
    <text evidence="7">The sequence shown here is derived from an EMBL/GenBank/DDBJ whole genome shotgun (WGS) entry which is preliminary data.</text>
</comment>
<dbReference type="Proteomes" id="UP000258309">
    <property type="component" value="Unassembled WGS sequence"/>
</dbReference>
<comment type="subcellular location">
    <subcellularLocation>
        <location evidence="1">Membrane</location>
        <topology evidence="1">Multi-pass membrane protein</topology>
    </subcellularLocation>
</comment>
<evidence type="ECO:0000256" key="2">
    <source>
        <dbReference type="ARBA" id="ARBA00022692"/>
    </source>
</evidence>
<evidence type="ECO:0000256" key="1">
    <source>
        <dbReference type="ARBA" id="ARBA00004141"/>
    </source>
</evidence>
<feature type="transmembrane region" description="Helical" evidence="5">
    <location>
        <begin position="81"/>
        <end position="105"/>
    </location>
</feature>
<protein>
    <recommendedName>
        <fullName evidence="6">MARVEL domain-containing protein</fullName>
    </recommendedName>
</protein>
<evidence type="ECO:0000256" key="3">
    <source>
        <dbReference type="ARBA" id="ARBA00022989"/>
    </source>
</evidence>
<dbReference type="Pfam" id="PF01284">
    <property type="entry name" value="MARVEL"/>
    <property type="match status" value="1"/>
</dbReference>
<dbReference type="InterPro" id="IPR008253">
    <property type="entry name" value="Marvel"/>
</dbReference>
<dbReference type="OMA" id="YHQYAAV"/>
<proteinExistence type="predicted"/>
<evidence type="ECO:0000259" key="6">
    <source>
        <dbReference type="Pfam" id="PF01284"/>
    </source>
</evidence>
<evidence type="ECO:0000313" key="8">
    <source>
        <dbReference type="Proteomes" id="UP000258309"/>
    </source>
</evidence>
<sequence>MAGILLPLRIAQSLFAIIILGLSGYVASWYNEETSTPSPARINFLFFAAVFSLLSILYLELSPRVGGGRASHPYANLAVEFLNTIFFFSGFVALAAFLAKVPICVGPVCGCARADAVFLSFVLVLWLGTNAIHVYEWLKGGLSAAQTDRKATAVMKETAAQVRAQQEA</sequence>
<feature type="transmembrane region" description="Helical" evidence="5">
    <location>
        <begin position="42"/>
        <end position="61"/>
    </location>
</feature>
<dbReference type="GO" id="GO:0016020">
    <property type="term" value="C:membrane"/>
    <property type="evidence" value="ECO:0007669"/>
    <property type="project" value="UniProtKB-SubCell"/>
</dbReference>
<reference evidence="7 8" key="1">
    <citation type="submission" date="2018-05" db="EMBL/GenBank/DDBJ databases">
        <title>Draft genome sequence of Scytalidium lignicola DSM 105466, a ubiquitous saprotrophic fungus.</title>
        <authorList>
            <person name="Buettner E."/>
            <person name="Gebauer A.M."/>
            <person name="Hofrichter M."/>
            <person name="Liers C."/>
            <person name="Kellner H."/>
        </authorList>
    </citation>
    <scope>NUCLEOTIDE SEQUENCE [LARGE SCALE GENOMIC DNA]</scope>
    <source>
        <strain evidence="7 8">DSM 105466</strain>
    </source>
</reference>
<keyword evidence="3 5" id="KW-1133">Transmembrane helix</keyword>
<accession>A0A3E2HHM8</accession>
<feature type="transmembrane region" description="Helical" evidence="5">
    <location>
        <begin position="117"/>
        <end position="135"/>
    </location>
</feature>
<dbReference type="EMBL" id="NCSJ02000050">
    <property type="protein sequence ID" value="RFU32672.1"/>
    <property type="molecule type" value="Genomic_DNA"/>
</dbReference>